<evidence type="ECO:0000256" key="1">
    <source>
        <dbReference type="SAM" id="MobiDB-lite"/>
    </source>
</evidence>
<organism evidence="2 3">
    <name type="scientific">Trifolium medium</name>
    <dbReference type="NCBI Taxonomy" id="97028"/>
    <lineage>
        <taxon>Eukaryota</taxon>
        <taxon>Viridiplantae</taxon>
        <taxon>Streptophyta</taxon>
        <taxon>Embryophyta</taxon>
        <taxon>Tracheophyta</taxon>
        <taxon>Spermatophyta</taxon>
        <taxon>Magnoliopsida</taxon>
        <taxon>eudicotyledons</taxon>
        <taxon>Gunneridae</taxon>
        <taxon>Pentapetalae</taxon>
        <taxon>rosids</taxon>
        <taxon>fabids</taxon>
        <taxon>Fabales</taxon>
        <taxon>Fabaceae</taxon>
        <taxon>Papilionoideae</taxon>
        <taxon>50 kb inversion clade</taxon>
        <taxon>NPAAA clade</taxon>
        <taxon>Hologalegina</taxon>
        <taxon>IRL clade</taxon>
        <taxon>Trifolieae</taxon>
        <taxon>Trifolium</taxon>
    </lineage>
</organism>
<dbReference type="EMBL" id="LXQA010812659">
    <property type="protein sequence ID" value="MCI72183.1"/>
    <property type="molecule type" value="Genomic_DNA"/>
</dbReference>
<keyword evidence="3" id="KW-1185">Reference proteome</keyword>
<proteinExistence type="predicted"/>
<dbReference type="Proteomes" id="UP000265520">
    <property type="component" value="Unassembled WGS sequence"/>
</dbReference>
<protein>
    <submittedName>
        <fullName evidence="2">Uncharacterized protein</fullName>
    </submittedName>
</protein>
<evidence type="ECO:0000313" key="3">
    <source>
        <dbReference type="Proteomes" id="UP000265520"/>
    </source>
</evidence>
<sequence length="51" mass="5737">MIRNHIRAPEALQRDRRQAKMTTTAVPTAIERPKTKKLLRRGKEGGAAVRG</sequence>
<comment type="caution">
    <text evidence="2">The sequence shown here is derived from an EMBL/GenBank/DDBJ whole genome shotgun (WGS) entry which is preliminary data.</text>
</comment>
<accession>A0A392UF83</accession>
<evidence type="ECO:0000313" key="2">
    <source>
        <dbReference type="EMBL" id="MCI72183.1"/>
    </source>
</evidence>
<name>A0A392UF83_9FABA</name>
<feature type="region of interest" description="Disordered" evidence="1">
    <location>
        <begin position="1"/>
        <end position="25"/>
    </location>
</feature>
<reference evidence="2 3" key="1">
    <citation type="journal article" date="2018" name="Front. Plant Sci.">
        <title>Red Clover (Trifolium pratense) and Zigzag Clover (T. medium) - A Picture of Genomic Similarities and Differences.</title>
        <authorList>
            <person name="Dluhosova J."/>
            <person name="Istvanek J."/>
            <person name="Nedelnik J."/>
            <person name="Repkova J."/>
        </authorList>
    </citation>
    <scope>NUCLEOTIDE SEQUENCE [LARGE SCALE GENOMIC DNA]</scope>
    <source>
        <strain evidence="3">cv. 10/8</strain>
        <tissue evidence="2">Leaf</tissue>
    </source>
</reference>
<dbReference type="AlphaFoldDB" id="A0A392UF83"/>